<dbReference type="AlphaFoldDB" id="A0A059ZWB5"/>
<feature type="transmembrane region" description="Helical" evidence="1">
    <location>
        <begin position="6"/>
        <end position="28"/>
    </location>
</feature>
<feature type="transmembrane region" description="Helical" evidence="1">
    <location>
        <begin position="40"/>
        <end position="63"/>
    </location>
</feature>
<evidence type="ECO:0000313" key="3">
    <source>
        <dbReference type="Proteomes" id="UP000005522"/>
    </source>
</evidence>
<dbReference type="Proteomes" id="UP000005522">
    <property type="component" value="Chromosome"/>
</dbReference>
<dbReference type="RefSeq" id="WP_038472202.1">
    <property type="nucleotide sequence ID" value="NZ_CP005986.1"/>
</dbReference>
<dbReference type="EMBL" id="CP005986">
    <property type="protein sequence ID" value="AIA55880.1"/>
    <property type="molecule type" value="Genomic_DNA"/>
</dbReference>
<proteinExistence type="predicted"/>
<dbReference type="KEGG" id="acz:Acaty_c2024"/>
<organism evidence="2 3">
    <name type="scientific">Acidithiobacillus caldus (strain ATCC 51756 / DSM 8584 / KU)</name>
    <dbReference type="NCBI Taxonomy" id="637389"/>
    <lineage>
        <taxon>Bacteria</taxon>
        <taxon>Pseudomonadati</taxon>
        <taxon>Pseudomonadota</taxon>
        <taxon>Acidithiobacillia</taxon>
        <taxon>Acidithiobacillales</taxon>
        <taxon>Acidithiobacillaceae</taxon>
        <taxon>Acidithiobacillus</taxon>
    </lineage>
</organism>
<keyword evidence="1" id="KW-0472">Membrane</keyword>
<dbReference type="HOGENOM" id="CLU_2766428_0_0_6"/>
<protein>
    <submittedName>
        <fullName evidence="2">Uncharacterized protein</fullName>
    </submittedName>
</protein>
<gene>
    <name evidence="2" type="ORF">Acaty_c2024</name>
</gene>
<sequence length="69" mass="7580">MSVDWPLILVVMGIASIILIGFVVFLRVEARGHRGREKALLIWIAGISAGLFWGLIGLSIWVLGHTALR</sequence>
<evidence type="ECO:0000313" key="2">
    <source>
        <dbReference type="EMBL" id="AIA55880.1"/>
    </source>
</evidence>
<reference evidence="2 3" key="1">
    <citation type="journal article" date="2009" name="J. Bacteriol.">
        <title>Draft genome sequence of the extremely acidophilic bacterium Acidithiobacillus caldus ATCC 51756 reveals metabolic versatility in the genus Acidithiobacillus.</title>
        <authorList>
            <person name="Valdes J."/>
            <person name="Quatrini R."/>
            <person name="Hallberg K."/>
            <person name="Dopson M."/>
            <person name="Valenzuela P.D."/>
            <person name="Holmes D.S."/>
        </authorList>
    </citation>
    <scope>NUCLEOTIDE SEQUENCE [LARGE SCALE GENOMIC DNA]</scope>
    <source>
        <strain evidence="3">ATCC 51756 / DSM 8584 / KU</strain>
    </source>
</reference>
<evidence type="ECO:0000256" key="1">
    <source>
        <dbReference type="SAM" id="Phobius"/>
    </source>
</evidence>
<keyword evidence="1" id="KW-1133">Transmembrane helix</keyword>
<name>A0A059ZWB5_ACICK</name>
<keyword evidence="1" id="KW-0812">Transmembrane</keyword>
<accession>A0A059ZWB5</accession>